<evidence type="ECO:0000313" key="2">
    <source>
        <dbReference type="EMBL" id="SAL26005.1"/>
    </source>
</evidence>
<dbReference type="Proteomes" id="UP000054717">
    <property type="component" value="Unassembled WGS sequence"/>
</dbReference>
<accession>A0A158G1Q6</accession>
<dbReference type="EMBL" id="FCNZ02000004">
    <property type="protein sequence ID" value="SAL26005.1"/>
    <property type="molecule type" value="Genomic_DNA"/>
</dbReference>
<dbReference type="STRING" id="326475.AWB66_01503"/>
<name>A0A158G1Q6_9BURK</name>
<evidence type="ECO:0008006" key="4">
    <source>
        <dbReference type="Google" id="ProtNLM"/>
    </source>
</evidence>
<sequence length="300" mass="33715">MRDYSKVSPQFWIGETGKRLRKAGAEAQVVGLYLMTSPHANMLGLYYVPMLYIAHETGLGMEGASKGLQSCIEAGFCQYDEASEMVWVMEMASYQIASSLVATDKRCAGVQNEYNALPENPYLAAFFDKFRSVFHMSKCRPEAAGKPSLIEAPSKPLASQEQEQEQEQEKTSPDGEVAIGDADSASGDKLPNCPQQKLIDLYAQHLPTLPFPRVWEGERQKAMRTRWRWALTATKRDGSRYATDEETALAFFDRFFRFVSESDFLTGRSGKWTSCDLGWLMKAENFAKVIQGNYENKEAA</sequence>
<proteinExistence type="predicted"/>
<dbReference type="RefSeq" id="WP_087629646.1">
    <property type="nucleotide sequence ID" value="NZ_FCNZ02000004.1"/>
</dbReference>
<keyword evidence="3" id="KW-1185">Reference proteome</keyword>
<comment type="caution">
    <text evidence="2">The sequence shown here is derived from an EMBL/GenBank/DDBJ whole genome shotgun (WGS) entry which is preliminary data.</text>
</comment>
<evidence type="ECO:0000256" key="1">
    <source>
        <dbReference type="SAM" id="MobiDB-lite"/>
    </source>
</evidence>
<protein>
    <recommendedName>
        <fullName evidence="4">Replication protein</fullName>
    </recommendedName>
</protein>
<feature type="region of interest" description="Disordered" evidence="1">
    <location>
        <begin position="145"/>
        <end position="190"/>
    </location>
</feature>
<organism evidence="2 3">
    <name type="scientific">Caballeronia telluris</name>
    <dbReference type="NCBI Taxonomy" id="326475"/>
    <lineage>
        <taxon>Bacteria</taxon>
        <taxon>Pseudomonadati</taxon>
        <taxon>Pseudomonadota</taxon>
        <taxon>Betaproteobacteria</taxon>
        <taxon>Burkholderiales</taxon>
        <taxon>Burkholderiaceae</taxon>
        <taxon>Caballeronia</taxon>
    </lineage>
</organism>
<gene>
    <name evidence="2" type="ORF">AWB66_01503</name>
</gene>
<evidence type="ECO:0000313" key="3">
    <source>
        <dbReference type="Proteomes" id="UP000054717"/>
    </source>
</evidence>
<reference evidence="2" key="1">
    <citation type="submission" date="2016-01" db="EMBL/GenBank/DDBJ databases">
        <authorList>
            <person name="Peeters Charlotte."/>
        </authorList>
    </citation>
    <scope>NUCLEOTIDE SEQUENCE</scope>
    <source>
        <strain evidence="2">LMG 22936</strain>
    </source>
</reference>
<dbReference type="AlphaFoldDB" id="A0A158G1Q6"/>